<evidence type="ECO:0000313" key="1">
    <source>
        <dbReference type="EMBL" id="KAK4424967.1"/>
    </source>
</evidence>
<reference evidence="1" key="1">
    <citation type="submission" date="2020-06" db="EMBL/GenBank/DDBJ databases">
        <authorList>
            <person name="Li T."/>
            <person name="Hu X."/>
            <person name="Zhang T."/>
            <person name="Song X."/>
            <person name="Zhang H."/>
            <person name="Dai N."/>
            <person name="Sheng W."/>
            <person name="Hou X."/>
            <person name="Wei L."/>
        </authorList>
    </citation>
    <scope>NUCLEOTIDE SEQUENCE</scope>
    <source>
        <strain evidence="1">3651</strain>
        <tissue evidence="1">Leaf</tissue>
    </source>
</reference>
<dbReference type="Proteomes" id="UP001293254">
    <property type="component" value="Unassembled WGS sequence"/>
</dbReference>
<sequence length="135" mass="14774">MKLIPENRGDLPLDRAYPAFSLSWLDGSSLQNLLDPWVSLLAAGHGGSQAWASLRMGSLSCEGLLIHCGSTVPCLVLGQLRLVQLLGWSFYPVGVNGLRAAEVAWLTGLFSVWRPSYLIKITLCFIDVDTNIFIL</sequence>
<organism evidence="1 2">
    <name type="scientific">Sesamum alatum</name>
    <dbReference type="NCBI Taxonomy" id="300844"/>
    <lineage>
        <taxon>Eukaryota</taxon>
        <taxon>Viridiplantae</taxon>
        <taxon>Streptophyta</taxon>
        <taxon>Embryophyta</taxon>
        <taxon>Tracheophyta</taxon>
        <taxon>Spermatophyta</taxon>
        <taxon>Magnoliopsida</taxon>
        <taxon>eudicotyledons</taxon>
        <taxon>Gunneridae</taxon>
        <taxon>Pentapetalae</taxon>
        <taxon>asterids</taxon>
        <taxon>lamiids</taxon>
        <taxon>Lamiales</taxon>
        <taxon>Pedaliaceae</taxon>
        <taxon>Sesamum</taxon>
    </lineage>
</organism>
<gene>
    <name evidence="1" type="ORF">Salat_1690300</name>
</gene>
<comment type="caution">
    <text evidence="1">The sequence shown here is derived from an EMBL/GenBank/DDBJ whole genome shotgun (WGS) entry which is preliminary data.</text>
</comment>
<dbReference type="AlphaFoldDB" id="A0AAE2CK00"/>
<accession>A0AAE2CK00</accession>
<protein>
    <submittedName>
        <fullName evidence="1">Uncharacterized protein</fullName>
    </submittedName>
</protein>
<proteinExistence type="predicted"/>
<evidence type="ECO:0000313" key="2">
    <source>
        <dbReference type="Proteomes" id="UP001293254"/>
    </source>
</evidence>
<reference evidence="1" key="2">
    <citation type="journal article" date="2024" name="Plant">
        <title>Genomic evolution and insights into agronomic trait innovations of Sesamum species.</title>
        <authorList>
            <person name="Miao H."/>
            <person name="Wang L."/>
            <person name="Qu L."/>
            <person name="Liu H."/>
            <person name="Sun Y."/>
            <person name="Le M."/>
            <person name="Wang Q."/>
            <person name="Wei S."/>
            <person name="Zheng Y."/>
            <person name="Lin W."/>
            <person name="Duan Y."/>
            <person name="Cao H."/>
            <person name="Xiong S."/>
            <person name="Wang X."/>
            <person name="Wei L."/>
            <person name="Li C."/>
            <person name="Ma Q."/>
            <person name="Ju M."/>
            <person name="Zhao R."/>
            <person name="Li G."/>
            <person name="Mu C."/>
            <person name="Tian Q."/>
            <person name="Mei H."/>
            <person name="Zhang T."/>
            <person name="Gao T."/>
            <person name="Zhang H."/>
        </authorList>
    </citation>
    <scope>NUCLEOTIDE SEQUENCE</scope>
    <source>
        <strain evidence="1">3651</strain>
    </source>
</reference>
<name>A0AAE2CK00_9LAMI</name>
<dbReference type="EMBL" id="JACGWO010000006">
    <property type="protein sequence ID" value="KAK4424967.1"/>
    <property type="molecule type" value="Genomic_DNA"/>
</dbReference>
<keyword evidence="2" id="KW-1185">Reference proteome</keyword>